<dbReference type="EMBL" id="CM042035">
    <property type="protein sequence ID" value="KAI3756703.1"/>
    <property type="molecule type" value="Genomic_DNA"/>
</dbReference>
<keyword evidence="2" id="KW-1185">Reference proteome</keyword>
<protein>
    <submittedName>
        <fullName evidence="1">Uncharacterized protein</fullName>
    </submittedName>
</protein>
<name>A0ACB9EDQ8_9ASTR</name>
<reference evidence="2" key="1">
    <citation type="journal article" date="2022" name="Mol. Ecol. Resour.">
        <title>The genomes of chicory, endive, great burdock and yacon provide insights into Asteraceae palaeo-polyploidization history and plant inulin production.</title>
        <authorList>
            <person name="Fan W."/>
            <person name="Wang S."/>
            <person name="Wang H."/>
            <person name="Wang A."/>
            <person name="Jiang F."/>
            <person name="Liu H."/>
            <person name="Zhao H."/>
            <person name="Xu D."/>
            <person name="Zhang Y."/>
        </authorList>
    </citation>
    <scope>NUCLEOTIDE SEQUENCE [LARGE SCALE GENOMIC DNA]</scope>
    <source>
        <strain evidence="2">cv. Yunnan</strain>
    </source>
</reference>
<evidence type="ECO:0000313" key="1">
    <source>
        <dbReference type="EMBL" id="KAI3756703.1"/>
    </source>
</evidence>
<proteinExistence type="predicted"/>
<comment type="caution">
    <text evidence="1">The sequence shown here is derived from an EMBL/GenBank/DDBJ whole genome shotgun (WGS) entry which is preliminary data.</text>
</comment>
<dbReference type="Proteomes" id="UP001056120">
    <property type="component" value="Linkage Group LG18"/>
</dbReference>
<gene>
    <name evidence="1" type="ORF">L1987_56525</name>
</gene>
<evidence type="ECO:0000313" key="2">
    <source>
        <dbReference type="Proteomes" id="UP001056120"/>
    </source>
</evidence>
<reference evidence="1 2" key="2">
    <citation type="journal article" date="2022" name="Mol. Ecol. Resour.">
        <title>The genomes of chicory, endive, great burdock and yacon provide insights into Asteraceae paleo-polyploidization history and plant inulin production.</title>
        <authorList>
            <person name="Fan W."/>
            <person name="Wang S."/>
            <person name="Wang H."/>
            <person name="Wang A."/>
            <person name="Jiang F."/>
            <person name="Liu H."/>
            <person name="Zhao H."/>
            <person name="Xu D."/>
            <person name="Zhang Y."/>
        </authorList>
    </citation>
    <scope>NUCLEOTIDE SEQUENCE [LARGE SCALE GENOMIC DNA]</scope>
    <source>
        <strain evidence="2">cv. Yunnan</strain>
        <tissue evidence="1">Leaves</tissue>
    </source>
</reference>
<accession>A0ACB9EDQ8</accession>
<organism evidence="1 2">
    <name type="scientific">Smallanthus sonchifolius</name>
    <dbReference type="NCBI Taxonomy" id="185202"/>
    <lineage>
        <taxon>Eukaryota</taxon>
        <taxon>Viridiplantae</taxon>
        <taxon>Streptophyta</taxon>
        <taxon>Embryophyta</taxon>
        <taxon>Tracheophyta</taxon>
        <taxon>Spermatophyta</taxon>
        <taxon>Magnoliopsida</taxon>
        <taxon>eudicotyledons</taxon>
        <taxon>Gunneridae</taxon>
        <taxon>Pentapetalae</taxon>
        <taxon>asterids</taxon>
        <taxon>campanulids</taxon>
        <taxon>Asterales</taxon>
        <taxon>Asteraceae</taxon>
        <taxon>Asteroideae</taxon>
        <taxon>Heliantheae alliance</taxon>
        <taxon>Millerieae</taxon>
        <taxon>Smallanthus</taxon>
    </lineage>
</organism>
<sequence>MVHYRCRRKLRALWRHYFNDTNGSTMHNIFPGFGMGLIIYGSIRVHDGMLLAACANCNCFNYCLRSYNSSGTNRITLYKTNR</sequence>